<evidence type="ECO:0000313" key="3">
    <source>
        <dbReference type="EMBL" id="JAE09223.1"/>
    </source>
</evidence>
<dbReference type="GO" id="GO:0004722">
    <property type="term" value="F:protein serine/threonine phosphatase activity"/>
    <property type="evidence" value="ECO:0007669"/>
    <property type="project" value="UniProtKB-EC"/>
</dbReference>
<evidence type="ECO:0000256" key="2">
    <source>
        <dbReference type="SAM" id="MobiDB-lite"/>
    </source>
</evidence>
<name>A0A0A9FLS4_ARUDO</name>
<dbReference type="AlphaFoldDB" id="A0A0A9FLS4"/>
<reference evidence="3" key="1">
    <citation type="submission" date="2014-09" db="EMBL/GenBank/DDBJ databases">
        <authorList>
            <person name="Magalhaes I.L.F."/>
            <person name="Oliveira U."/>
            <person name="Santos F.R."/>
            <person name="Vidigal T.H.D.A."/>
            <person name="Brescovit A.D."/>
            <person name="Santos A.J."/>
        </authorList>
    </citation>
    <scope>NUCLEOTIDE SEQUENCE</scope>
    <source>
        <tissue evidence="3">Shoot tissue taken approximately 20 cm above the soil surface</tissue>
    </source>
</reference>
<organism evidence="3">
    <name type="scientific">Arundo donax</name>
    <name type="common">Giant reed</name>
    <name type="synonym">Donax arundinaceus</name>
    <dbReference type="NCBI Taxonomy" id="35708"/>
    <lineage>
        <taxon>Eukaryota</taxon>
        <taxon>Viridiplantae</taxon>
        <taxon>Streptophyta</taxon>
        <taxon>Embryophyta</taxon>
        <taxon>Tracheophyta</taxon>
        <taxon>Spermatophyta</taxon>
        <taxon>Magnoliopsida</taxon>
        <taxon>Liliopsida</taxon>
        <taxon>Poales</taxon>
        <taxon>Poaceae</taxon>
        <taxon>PACMAD clade</taxon>
        <taxon>Arundinoideae</taxon>
        <taxon>Arundineae</taxon>
        <taxon>Arundo</taxon>
    </lineage>
</organism>
<dbReference type="EC" id="3.1.3.16" evidence="1"/>
<proteinExistence type="predicted"/>
<dbReference type="InterPro" id="IPR036457">
    <property type="entry name" value="PPM-type-like_dom_sf"/>
</dbReference>
<evidence type="ECO:0000256" key="1">
    <source>
        <dbReference type="ARBA" id="ARBA00013081"/>
    </source>
</evidence>
<reference evidence="3" key="2">
    <citation type="journal article" date="2015" name="Data Brief">
        <title>Shoot transcriptome of the giant reed, Arundo donax.</title>
        <authorList>
            <person name="Barrero R.A."/>
            <person name="Guerrero F.D."/>
            <person name="Moolhuijzen P."/>
            <person name="Goolsby J.A."/>
            <person name="Tidwell J."/>
            <person name="Bellgard S.E."/>
            <person name="Bellgard M.I."/>
        </authorList>
    </citation>
    <scope>NUCLEOTIDE SEQUENCE</scope>
    <source>
        <tissue evidence="3">Shoot tissue taken approximately 20 cm above the soil surface</tissue>
    </source>
</reference>
<protein>
    <recommendedName>
        <fullName evidence="1">protein-serine/threonine phosphatase</fullName>
        <ecNumber evidence="1">3.1.3.16</ecNumber>
    </recommendedName>
</protein>
<dbReference type="EMBL" id="GBRH01188673">
    <property type="protein sequence ID" value="JAE09223.1"/>
    <property type="molecule type" value="Transcribed_RNA"/>
</dbReference>
<dbReference type="Gene3D" id="3.60.40.10">
    <property type="entry name" value="PPM-type phosphatase domain"/>
    <property type="match status" value="1"/>
</dbReference>
<accession>A0A0A9FLS4</accession>
<feature type="region of interest" description="Disordered" evidence="2">
    <location>
        <begin position="55"/>
        <end position="108"/>
    </location>
</feature>
<sequence length="108" mass="12108">MTSQAVVDFVHQHIRSGATDLRAICERLVDRCLSSKDNVTVILVQFKNTDSDRLPALIEPDIKGEESEQSEDDGGDNKKTPQESLVEEEADHEDDEEQALLRAEKAEE</sequence>
<dbReference type="SUPFAM" id="SSF81606">
    <property type="entry name" value="PP2C-like"/>
    <property type="match status" value="1"/>
</dbReference>
<feature type="compositionally biased region" description="Acidic residues" evidence="2">
    <location>
        <begin position="85"/>
        <end position="98"/>
    </location>
</feature>